<protein>
    <submittedName>
        <fullName evidence="5">Transcriptional regulator</fullName>
    </submittedName>
</protein>
<sequence length="330" mass="38428">MIPVKGSDKIKVKVDREDRLFSCNNMTVIERCEDFTVYRIKDVTGEGIMTCHKVFPGIDLIYNDFHMLNCFSEFVPKVEMIGIDHCREGRIEWEFEDNSYMYLGEGDLQINSKDNHAMGFGFPLSHYHGITVAVYVEEAVKTLCNVLDGFSVDPYKLREKFCIRKRPFIMRAEDSIEHIFSELYTIPNKVRKNYFKIKVLELLLFLSILDVPLNGEERPYFPRKQVEKVKSVMKYITKNVDKHITLKELSLKFNMPITSLKLCFKGVYGTSPYSYMRYYRMHVAASMLRRSDESIADIAGKVGYDNSSKFSAAFKSVKGMCPYKYRKSFV</sequence>
<dbReference type="SUPFAM" id="SSF46689">
    <property type="entry name" value="Homeodomain-like"/>
    <property type="match status" value="1"/>
</dbReference>
<dbReference type="EMBL" id="CP000673">
    <property type="protein sequence ID" value="EDK32420.1"/>
    <property type="molecule type" value="Genomic_DNA"/>
</dbReference>
<dbReference type="SMART" id="SM00342">
    <property type="entry name" value="HTH_ARAC"/>
    <property type="match status" value="1"/>
</dbReference>
<dbReference type="PANTHER" id="PTHR47893:SF1">
    <property type="entry name" value="REGULATORY PROTEIN PCHR"/>
    <property type="match status" value="1"/>
</dbReference>
<dbReference type="GO" id="GO:0043565">
    <property type="term" value="F:sequence-specific DNA binding"/>
    <property type="evidence" value="ECO:0007669"/>
    <property type="project" value="InterPro"/>
</dbReference>
<keyword evidence="3" id="KW-0804">Transcription</keyword>
<reference evidence="5 6" key="1">
    <citation type="journal article" date="2008" name="Proc. Natl. Acad. Sci. U.S.A.">
        <title>The genome of Clostridium kluyveri, a strict anaerobe with unique metabolic features.</title>
        <authorList>
            <person name="Seedorf H."/>
            <person name="Fricke W.F."/>
            <person name="Veith B."/>
            <person name="Brueggemann H."/>
            <person name="Liesegang H."/>
            <person name="Strittmatter A."/>
            <person name="Miethke M."/>
            <person name="Buckel W."/>
            <person name="Hinderberger J."/>
            <person name="Li F."/>
            <person name="Hagemeier C."/>
            <person name="Thauer R.K."/>
            <person name="Gottschalk G."/>
        </authorList>
    </citation>
    <scope>NUCLEOTIDE SEQUENCE [LARGE SCALE GENOMIC DNA]</scope>
    <source>
        <strain evidence="6">ATCC 8527 / DSM 555 / NCIMB 10680</strain>
    </source>
</reference>
<keyword evidence="2" id="KW-0238">DNA-binding</keyword>
<dbReference type="PROSITE" id="PS01124">
    <property type="entry name" value="HTH_ARAC_FAMILY_2"/>
    <property type="match status" value="1"/>
</dbReference>
<dbReference type="Proteomes" id="UP000002411">
    <property type="component" value="Chromosome"/>
</dbReference>
<evidence type="ECO:0000256" key="3">
    <source>
        <dbReference type="ARBA" id="ARBA00023163"/>
    </source>
</evidence>
<evidence type="ECO:0000256" key="1">
    <source>
        <dbReference type="ARBA" id="ARBA00023015"/>
    </source>
</evidence>
<dbReference type="InterPro" id="IPR053142">
    <property type="entry name" value="PchR_regulatory_protein"/>
</dbReference>
<dbReference type="PRINTS" id="PR00032">
    <property type="entry name" value="HTHARAC"/>
</dbReference>
<dbReference type="Gene3D" id="1.10.10.60">
    <property type="entry name" value="Homeodomain-like"/>
    <property type="match status" value="1"/>
</dbReference>
<keyword evidence="6" id="KW-1185">Reference proteome</keyword>
<dbReference type="InterPro" id="IPR018060">
    <property type="entry name" value="HTH_AraC"/>
</dbReference>
<dbReference type="KEGG" id="ckl:CKL_0366"/>
<evidence type="ECO:0000259" key="4">
    <source>
        <dbReference type="PROSITE" id="PS01124"/>
    </source>
</evidence>
<evidence type="ECO:0000256" key="2">
    <source>
        <dbReference type="ARBA" id="ARBA00023125"/>
    </source>
</evidence>
<dbReference type="eggNOG" id="COG2207">
    <property type="taxonomic scope" value="Bacteria"/>
</dbReference>
<proteinExistence type="predicted"/>
<dbReference type="AlphaFoldDB" id="A5N539"/>
<keyword evidence="1" id="KW-0805">Transcription regulation</keyword>
<dbReference type="Pfam" id="PF12833">
    <property type="entry name" value="HTH_18"/>
    <property type="match status" value="1"/>
</dbReference>
<gene>
    <name evidence="5" type="ordered locus">CKL_0366</name>
</gene>
<dbReference type="STRING" id="431943.CKL_0366"/>
<dbReference type="InterPro" id="IPR020449">
    <property type="entry name" value="Tscrpt_reg_AraC-type_HTH"/>
</dbReference>
<evidence type="ECO:0000313" key="5">
    <source>
        <dbReference type="EMBL" id="EDK32420.1"/>
    </source>
</evidence>
<organism evidence="5 6">
    <name type="scientific">Clostridium kluyveri (strain ATCC 8527 / DSM 555 / NBRC 12016 / NCIMB 10680 / K1)</name>
    <dbReference type="NCBI Taxonomy" id="431943"/>
    <lineage>
        <taxon>Bacteria</taxon>
        <taxon>Bacillati</taxon>
        <taxon>Bacillota</taxon>
        <taxon>Clostridia</taxon>
        <taxon>Eubacteriales</taxon>
        <taxon>Clostridiaceae</taxon>
        <taxon>Clostridium</taxon>
    </lineage>
</organism>
<name>A5N539_CLOK5</name>
<dbReference type="PANTHER" id="PTHR47893">
    <property type="entry name" value="REGULATORY PROTEIN PCHR"/>
    <property type="match status" value="1"/>
</dbReference>
<dbReference type="GO" id="GO:0003700">
    <property type="term" value="F:DNA-binding transcription factor activity"/>
    <property type="evidence" value="ECO:0007669"/>
    <property type="project" value="InterPro"/>
</dbReference>
<dbReference type="InterPro" id="IPR009057">
    <property type="entry name" value="Homeodomain-like_sf"/>
</dbReference>
<feature type="domain" description="HTH araC/xylS-type" evidence="4">
    <location>
        <begin position="230"/>
        <end position="328"/>
    </location>
</feature>
<accession>A5N539</accession>
<dbReference type="HOGENOM" id="CLU_052345_0_0_9"/>
<evidence type="ECO:0000313" key="6">
    <source>
        <dbReference type="Proteomes" id="UP000002411"/>
    </source>
</evidence>